<name>A0A2D1U929_9SPHI</name>
<accession>A0A2D1U929</accession>
<keyword evidence="1" id="KW-1133">Transmembrane helix</keyword>
<feature type="transmembrane region" description="Helical" evidence="1">
    <location>
        <begin position="21"/>
        <end position="42"/>
    </location>
</feature>
<organism evidence="2 3">
    <name type="scientific">Pedobacter ginsengisoli</name>
    <dbReference type="NCBI Taxonomy" id="363852"/>
    <lineage>
        <taxon>Bacteria</taxon>
        <taxon>Pseudomonadati</taxon>
        <taxon>Bacteroidota</taxon>
        <taxon>Sphingobacteriia</taxon>
        <taxon>Sphingobacteriales</taxon>
        <taxon>Sphingobacteriaceae</taxon>
        <taxon>Pedobacter</taxon>
    </lineage>
</organism>
<protein>
    <recommendedName>
        <fullName evidence="4">Prepilin type IV endopeptidase peptidase domain-containing protein</fullName>
    </recommendedName>
</protein>
<keyword evidence="1" id="KW-0812">Transmembrane</keyword>
<keyword evidence="3" id="KW-1185">Reference proteome</keyword>
<dbReference type="RefSeq" id="WP_099439932.1">
    <property type="nucleotide sequence ID" value="NZ_CP024091.1"/>
</dbReference>
<gene>
    <name evidence="2" type="ORF">CPT03_16900</name>
</gene>
<dbReference type="AlphaFoldDB" id="A0A2D1U929"/>
<feature type="transmembrane region" description="Helical" evidence="1">
    <location>
        <begin position="86"/>
        <end position="102"/>
    </location>
</feature>
<sequence length="171" mass="19883">MIWLQILILVFLAFICYQDMLYRAVYWWCFPILAILMVLLKYNTSGIQQTLTDAGYGLLFLMVQIFILWIYFSVKHKKIINITNNYLGWGDVLFLIAIPFYLSPVNYVLFYIVSLILVLLYALATAKIITNNKHIPLAGLQAALLGIAMIMDYIISSLELYSDNWLYFLIN</sequence>
<keyword evidence="1" id="KW-0472">Membrane</keyword>
<evidence type="ECO:0000313" key="3">
    <source>
        <dbReference type="Proteomes" id="UP000223749"/>
    </source>
</evidence>
<evidence type="ECO:0000313" key="2">
    <source>
        <dbReference type="EMBL" id="ATP58024.1"/>
    </source>
</evidence>
<dbReference type="Proteomes" id="UP000223749">
    <property type="component" value="Chromosome"/>
</dbReference>
<feature type="transmembrane region" description="Helical" evidence="1">
    <location>
        <begin position="54"/>
        <end position="74"/>
    </location>
</feature>
<proteinExistence type="predicted"/>
<feature type="transmembrane region" description="Helical" evidence="1">
    <location>
        <begin position="137"/>
        <end position="155"/>
    </location>
</feature>
<dbReference type="KEGG" id="pgs:CPT03_16900"/>
<dbReference type="EMBL" id="CP024091">
    <property type="protein sequence ID" value="ATP58024.1"/>
    <property type="molecule type" value="Genomic_DNA"/>
</dbReference>
<dbReference type="OrthoDB" id="798769at2"/>
<evidence type="ECO:0008006" key="4">
    <source>
        <dbReference type="Google" id="ProtNLM"/>
    </source>
</evidence>
<evidence type="ECO:0000256" key="1">
    <source>
        <dbReference type="SAM" id="Phobius"/>
    </source>
</evidence>
<reference evidence="2 3" key="1">
    <citation type="submission" date="2017-10" db="EMBL/GenBank/DDBJ databases">
        <title>Whole genome of Pedobacter ginsengisoli T01R-27 isolated from tomato rhizosphere.</title>
        <authorList>
            <person name="Weon H.-Y."/>
            <person name="Lee S.A."/>
            <person name="Sang M.K."/>
            <person name="Song J."/>
        </authorList>
    </citation>
    <scope>NUCLEOTIDE SEQUENCE [LARGE SCALE GENOMIC DNA]</scope>
    <source>
        <strain evidence="2 3">T01R-27</strain>
    </source>
</reference>
<feature type="transmembrane region" description="Helical" evidence="1">
    <location>
        <begin position="108"/>
        <end position="130"/>
    </location>
</feature>